<evidence type="ECO:0000256" key="1">
    <source>
        <dbReference type="SAM" id="MobiDB-lite"/>
    </source>
</evidence>
<proteinExistence type="predicted"/>
<name>A0AAV7I2M4_COTGL</name>
<reference evidence="2 3" key="1">
    <citation type="journal article" date="2021" name="J. Hered.">
        <title>A chromosome-level genome assembly of the parasitoid wasp, Cotesia glomerata (Hymenoptera: Braconidae).</title>
        <authorList>
            <person name="Pinto B.J."/>
            <person name="Weis J.J."/>
            <person name="Gamble T."/>
            <person name="Ode P.J."/>
            <person name="Paul R."/>
            <person name="Zaspel J.M."/>
        </authorList>
    </citation>
    <scope>NUCLEOTIDE SEQUENCE [LARGE SCALE GENOMIC DNA]</scope>
    <source>
        <strain evidence="2">CgM1</strain>
    </source>
</reference>
<dbReference type="AlphaFoldDB" id="A0AAV7I2M4"/>
<organism evidence="2 3">
    <name type="scientific">Cotesia glomerata</name>
    <name type="common">Lepidopteran parasitic wasp</name>
    <name type="synonym">Apanteles glomeratus</name>
    <dbReference type="NCBI Taxonomy" id="32391"/>
    <lineage>
        <taxon>Eukaryota</taxon>
        <taxon>Metazoa</taxon>
        <taxon>Ecdysozoa</taxon>
        <taxon>Arthropoda</taxon>
        <taxon>Hexapoda</taxon>
        <taxon>Insecta</taxon>
        <taxon>Pterygota</taxon>
        <taxon>Neoptera</taxon>
        <taxon>Endopterygota</taxon>
        <taxon>Hymenoptera</taxon>
        <taxon>Apocrita</taxon>
        <taxon>Ichneumonoidea</taxon>
        <taxon>Braconidae</taxon>
        <taxon>Microgastrinae</taxon>
        <taxon>Cotesia</taxon>
    </lineage>
</organism>
<sequence length="84" mass="9274">MKVAGFPPCKYLSQIPEPVSHRVWRSIRVYANPGQSTAVMDKSRLMLDSGYDPQDNNDADVNSNNNDAASADNGNDNNNYNTPE</sequence>
<keyword evidence="3" id="KW-1185">Reference proteome</keyword>
<feature type="region of interest" description="Disordered" evidence="1">
    <location>
        <begin position="47"/>
        <end position="84"/>
    </location>
</feature>
<comment type="caution">
    <text evidence="2">The sequence shown here is derived from an EMBL/GenBank/DDBJ whole genome shotgun (WGS) entry which is preliminary data.</text>
</comment>
<gene>
    <name evidence="2" type="ORF">KQX54_020730</name>
</gene>
<accession>A0AAV7I2M4</accession>
<evidence type="ECO:0000313" key="3">
    <source>
        <dbReference type="Proteomes" id="UP000826195"/>
    </source>
</evidence>
<dbReference type="EMBL" id="JAHXZJ010002609">
    <property type="protein sequence ID" value="KAH0540983.1"/>
    <property type="molecule type" value="Genomic_DNA"/>
</dbReference>
<protein>
    <submittedName>
        <fullName evidence="2">Uncharacterized protein</fullName>
    </submittedName>
</protein>
<dbReference type="Proteomes" id="UP000826195">
    <property type="component" value="Unassembled WGS sequence"/>
</dbReference>
<feature type="compositionally biased region" description="Low complexity" evidence="1">
    <location>
        <begin position="59"/>
        <end position="84"/>
    </location>
</feature>
<evidence type="ECO:0000313" key="2">
    <source>
        <dbReference type="EMBL" id="KAH0540983.1"/>
    </source>
</evidence>